<evidence type="ECO:0000256" key="8">
    <source>
        <dbReference type="ARBA" id="ARBA00022833"/>
    </source>
</evidence>
<keyword evidence="7" id="KW-0833">Ubl conjugation pathway</keyword>
<dbReference type="GO" id="GO:0030915">
    <property type="term" value="C:Smc5-Smc6 complex"/>
    <property type="evidence" value="ECO:0000318"/>
    <property type="project" value="GO_Central"/>
</dbReference>
<dbReference type="InterPro" id="IPR004181">
    <property type="entry name" value="Znf_MIZ"/>
</dbReference>
<feature type="region of interest" description="Disordered" evidence="10">
    <location>
        <begin position="1"/>
        <end position="23"/>
    </location>
</feature>
<dbReference type="STRING" id="39947.A0A0N7KD76"/>
<dbReference type="GO" id="GO:0061665">
    <property type="term" value="F:SUMO ligase activity"/>
    <property type="evidence" value="ECO:0000318"/>
    <property type="project" value="GO_Central"/>
</dbReference>
<dbReference type="UniPathway" id="UPA00886"/>
<keyword evidence="8" id="KW-0862">Zinc</keyword>
<feature type="region of interest" description="Disordered" evidence="10">
    <location>
        <begin position="40"/>
        <end position="83"/>
    </location>
</feature>
<comment type="similarity">
    <text evidence="3">Belongs to the NSE2 family.</text>
</comment>
<dbReference type="Gramene" id="Os01t0578700-03">
    <property type="protein sequence ID" value="Os01t0578700-03"/>
    <property type="gene ID" value="Os01g0578700"/>
</dbReference>
<evidence type="ECO:0000313" key="12">
    <source>
        <dbReference type="EMBL" id="BAS72841.1"/>
    </source>
</evidence>
<dbReference type="PANTHER" id="PTHR21330">
    <property type="entry name" value="E3 SUMO-PROTEIN LIGASE NSE2"/>
    <property type="match status" value="1"/>
</dbReference>
<dbReference type="ExpressionAtlas" id="A0A0N7KD76">
    <property type="expression patterns" value="baseline and differential"/>
</dbReference>
<reference evidence="12 13" key="2">
    <citation type="journal article" date="2013" name="Plant Cell Physiol.">
        <title>Rice Annotation Project Database (RAP-DB): an integrative and interactive database for rice genomics.</title>
        <authorList>
            <person name="Sakai H."/>
            <person name="Lee S.S."/>
            <person name="Tanaka T."/>
            <person name="Numa H."/>
            <person name="Kim J."/>
            <person name="Kawahara Y."/>
            <person name="Wakimoto H."/>
            <person name="Yang C.C."/>
            <person name="Iwamoto M."/>
            <person name="Abe T."/>
            <person name="Yamada Y."/>
            <person name="Muto A."/>
            <person name="Inokuchi H."/>
            <person name="Ikemura T."/>
            <person name="Matsumoto T."/>
            <person name="Sasaki T."/>
            <person name="Itoh T."/>
        </authorList>
    </citation>
    <scope>NUCLEOTIDE SEQUENCE [LARGE SCALE GENOMIC DNA]</scope>
    <source>
        <strain evidence="13">cv. Nipponbare</strain>
    </source>
</reference>
<evidence type="ECO:0000313" key="13">
    <source>
        <dbReference type="Proteomes" id="UP000059680"/>
    </source>
</evidence>
<sequence length="257" mass="28496">MAPPRPASPQSLPPVAATRSRGRPYEGWTLKELIGEVRRLRRAASSAPPRPAGVLDLDQGDARASDTVAPSPPSPCESQEQPHHLGKRLEDVLISLRDVAFQFIKIGRQDEVRKIVNVAHDIVVNFCNAIRAPEAFKLVAAAENVKPHLLKIDHDDNLLFLQFKAALEREQQVHNVNHEIAISLDKYTNCPLSGTEIAELTQPLRSMTCGHIFERQHIMNYMGSSLKGCPVIGCPGAVSNDLVFEDAELRHDIKYCH</sequence>
<evidence type="ECO:0000256" key="10">
    <source>
        <dbReference type="SAM" id="MobiDB-lite"/>
    </source>
</evidence>
<evidence type="ECO:0000256" key="7">
    <source>
        <dbReference type="ARBA" id="ARBA00022786"/>
    </source>
</evidence>
<gene>
    <name evidence="12" type="ordered locus">Os01g0578700</name>
    <name evidence="12" type="ORF">OSNPB_010578700</name>
</gene>
<evidence type="ECO:0000256" key="9">
    <source>
        <dbReference type="ARBA" id="ARBA00023242"/>
    </source>
</evidence>
<keyword evidence="13" id="KW-1185">Reference proteome</keyword>
<dbReference type="Gene3D" id="3.30.40.10">
    <property type="entry name" value="Zinc/RING finger domain, C3HC4 (zinc finger)"/>
    <property type="match status" value="1"/>
</dbReference>
<evidence type="ECO:0000256" key="6">
    <source>
        <dbReference type="ARBA" id="ARBA00022771"/>
    </source>
</evidence>
<dbReference type="FunCoup" id="A0A0N7KD76">
    <property type="interactions" value="1"/>
</dbReference>
<keyword evidence="5" id="KW-0479">Metal-binding</keyword>
<comment type="pathway">
    <text evidence="2">Protein modification; protein sumoylation.</text>
</comment>
<dbReference type="GO" id="GO:0016925">
    <property type="term" value="P:protein sumoylation"/>
    <property type="evidence" value="ECO:0000318"/>
    <property type="project" value="GO_Central"/>
</dbReference>
<dbReference type="PaxDb" id="39947-A0A0N7KD76"/>
<evidence type="ECO:0000256" key="1">
    <source>
        <dbReference type="ARBA" id="ARBA00004123"/>
    </source>
</evidence>
<dbReference type="GO" id="GO:0000724">
    <property type="term" value="P:double-strand break repair via homologous recombination"/>
    <property type="evidence" value="ECO:0000318"/>
    <property type="project" value="GO_Central"/>
</dbReference>
<comment type="subcellular location">
    <subcellularLocation>
        <location evidence="1">Nucleus</location>
    </subcellularLocation>
</comment>
<protein>
    <submittedName>
        <fullName evidence="12">Os01g0578700 protein</fullName>
    </submittedName>
</protein>
<dbReference type="Proteomes" id="UP000059680">
    <property type="component" value="Chromosome 1"/>
</dbReference>
<dbReference type="GO" id="GO:0005634">
    <property type="term" value="C:nucleus"/>
    <property type="evidence" value="ECO:0000318"/>
    <property type="project" value="GO_Central"/>
</dbReference>
<proteinExistence type="inferred from homology"/>
<evidence type="ECO:0000256" key="3">
    <source>
        <dbReference type="ARBA" id="ARBA00008212"/>
    </source>
</evidence>
<dbReference type="InParanoid" id="A0A0N7KD76"/>
<accession>A0A0N7KD76</accession>
<dbReference type="InterPro" id="IPR013083">
    <property type="entry name" value="Znf_RING/FYVE/PHD"/>
</dbReference>
<reference evidence="13" key="1">
    <citation type="journal article" date="2005" name="Nature">
        <title>The map-based sequence of the rice genome.</title>
        <authorList>
            <consortium name="International rice genome sequencing project (IRGSP)"/>
            <person name="Matsumoto T."/>
            <person name="Wu J."/>
            <person name="Kanamori H."/>
            <person name="Katayose Y."/>
            <person name="Fujisawa M."/>
            <person name="Namiki N."/>
            <person name="Mizuno H."/>
            <person name="Yamamoto K."/>
            <person name="Antonio B.A."/>
            <person name="Baba T."/>
            <person name="Sakata K."/>
            <person name="Nagamura Y."/>
            <person name="Aoki H."/>
            <person name="Arikawa K."/>
            <person name="Arita K."/>
            <person name="Bito T."/>
            <person name="Chiden Y."/>
            <person name="Fujitsuka N."/>
            <person name="Fukunaka R."/>
            <person name="Hamada M."/>
            <person name="Harada C."/>
            <person name="Hayashi A."/>
            <person name="Hijishita S."/>
            <person name="Honda M."/>
            <person name="Hosokawa S."/>
            <person name="Ichikawa Y."/>
            <person name="Idonuma A."/>
            <person name="Iijima M."/>
            <person name="Ikeda M."/>
            <person name="Ikeno M."/>
            <person name="Ito K."/>
            <person name="Ito S."/>
            <person name="Ito T."/>
            <person name="Ito Y."/>
            <person name="Ito Y."/>
            <person name="Iwabuchi A."/>
            <person name="Kamiya K."/>
            <person name="Karasawa W."/>
            <person name="Kurita K."/>
            <person name="Katagiri S."/>
            <person name="Kikuta A."/>
            <person name="Kobayashi H."/>
            <person name="Kobayashi N."/>
            <person name="Machita K."/>
            <person name="Maehara T."/>
            <person name="Masukawa M."/>
            <person name="Mizubayashi T."/>
            <person name="Mukai Y."/>
            <person name="Nagasaki H."/>
            <person name="Nagata Y."/>
            <person name="Naito S."/>
            <person name="Nakashima M."/>
            <person name="Nakama Y."/>
            <person name="Nakamichi Y."/>
            <person name="Nakamura M."/>
            <person name="Meguro A."/>
            <person name="Negishi M."/>
            <person name="Ohta I."/>
            <person name="Ohta T."/>
            <person name="Okamoto M."/>
            <person name="Ono N."/>
            <person name="Saji S."/>
            <person name="Sakaguchi M."/>
            <person name="Sakai K."/>
            <person name="Shibata M."/>
            <person name="Shimokawa T."/>
            <person name="Song J."/>
            <person name="Takazaki Y."/>
            <person name="Terasawa K."/>
            <person name="Tsugane M."/>
            <person name="Tsuji K."/>
            <person name="Ueda S."/>
            <person name="Waki K."/>
            <person name="Yamagata H."/>
            <person name="Yamamoto M."/>
            <person name="Yamamoto S."/>
            <person name="Yamane H."/>
            <person name="Yoshiki S."/>
            <person name="Yoshihara R."/>
            <person name="Yukawa K."/>
            <person name="Zhong H."/>
            <person name="Yano M."/>
            <person name="Yuan Q."/>
            <person name="Ouyang S."/>
            <person name="Liu J."/>
            <person name="Jones K.M."/>
            <person name="Gansberger K."/>
            <person name="Moffat K."/>
            <person name="Hill J."/>
            <person name="Bera J."/>
            <person name="Fadrosh D."/>
            <person name="Jin S."/>
            <person name="Johri S."/>
            <person name="Kim M."/>
            <person name="Overton L."/>
            <person name="Reardon M."/>
            <person name="Tsitrin T."/>
            <person name="Vuong H."/>
            <person name="Weaver B."/>
            <person name="Ciecko A."/>
            <person name="Tallon L."/>
            <person name="Jackson J."/>
            <person name="Pai G."/>
            <person name="Aken S.V."/>
            <person name="Utterback T."/>
            <person name="Reidmuller S."/>
            <person name="Feldblyum T."/>
            <person name="Hsiao J."/>
            <person name="Zismann V."/>
            <person name="Iobst S."/>
            <person name="de Vazeille A.R."/>
            <person name="Buell C.R."/>
            <person name="Ying K."/>
            <person name="Li Y."/>
            <person name="Lu T."/>
            <person name="Huang Y."/>
            <person name="Zhao Q."/>
            <person name="Feng Q."/>
            <person name="Zhang L."/>
            <person name="Zhu J."/>
            <person name="Weng Q."/>
            <person name="Mu J."/>
            <person name="Lu Y."/>
            <person name="Fan D."/>
            <person name="Liu Y."/>
            <person name="Guan J."/>
            <person name="Zhang Y."/>
            <person name="Yu S."/>
            <person name="Liu X."/>
            <person name="Zhang Y."/>
            <person name="Hong G."/>
            <person name="Han B."/>
            <person name="Choisne N."/>
            <person name="Demange N."/>
            <person name="Orjeda G."/>
            <person name="Samain S."/>
            <person name="Cattolico L."/>
            <person name="Pelletier E."/>
            <person name="Couloux A."/>
            <person name="Segurens B."/>
            <person name="Wincker P."/>
            <person name="D'Hont A."/>
            <person name="Scarpelli C."/>
            <person name="Weissenbach J."/>
            <person name="Salanoubat M."/>
            <person name="Quetier F."/>
            <person name="Yu Y."/>
            <person name="Kim H.R."/>
            <person name="Rambo T."/>
            <person name="Currie J."/>
            <person name="Collura K."/>
            <person name="Luo M."/>
            <person name="Yang T."/>
            <person name="Ammiraju J.S.S."/>
            <person name="Engler F."/>
            <person name="Soderlund C."/>
            <person name="Wing R.A."/>
            <person name="Palmer L.E."/>
            <person name="de la Bastide M."/>
            <person name="Spiegel L."/>
            <person name="Nascimento L."/>
            <person name="Zutavern T."/>
            <person name="O'Shaughnessy A."/>
            <person name="Dike S."/>
            <person name="Dedhia N."/>
            <person name="Preston R."/>
            <person name="Balija V."/>
            <person name="McCombie W.R."/>
            <person name="Chow T."/>
            <person name="Chen H."/>
            <person name="Chung M."/>
            <person name="Chen C."/>
            <person name="Shaw J."/>
            <person name="Wu H."/>
            <person name="Hsiao K."/>
            <person name="Chao Y."/>
            <person name="Chu M."/>
            <person name="Cheng C."/>
            <person name="Hour A."/>
            <person name="Lee P."/>
            <person name="Lin S."/>
            <person name="Lin Y."/>
            <person name="Liou J."/>
            <person name="Liu S."/>
            <person name="Hsing Y."/>
            <person name="Raghuvanshi S."/>
            <person name="Mohanty A."/>
            <person name="Bharti A.K."/>
            <person name="Gaur A."/>
            <person name="Gupta V."/>
            <person name="Kumar D."/>
            <person name="Ravi V."/>
            <person name="Vij S."/>
            <person name="Kapur A."/>
            <person name="Khurana P."/>
            <person name="Khurana P."/>
            <person name="Khurana J.P."/>
            <person name="Tyagi A.K."/>
            <person name="Gaikwad K."/>
            <person name="Singh A."/>
            <person name="Dalal V."/>
            <person name="Srivastava S."/>
            <person name="Dixit A."/>
            <person name="Pal A.K."/>
            <person name="Ghazi I.A."/>
            <person name="Yadav M."/>
            <person name="Pandit A."/>
            <person name="Bhargava A."/>
            <person name="Sureshbabu K."/>
            <person name="Batra K."/>
            <person name="Sharma T.R."/>
            <person name="Mohapatra T."/>
            <person name="Singh N.K."/>
            <person name="Messing J."/>
            <person name="Nelson A.B."/>
            <person name="Fuks G."/>
            <person name="Kavchok S."/>
            <person name="Keizer G."/>
            <person name="Linton E."/>
            <person name="Llaca V."/>
            <person name="Song R."/>
            <person name="Tanyolac B."/>
            <person name="Young S."/>
            <person name="Ho-Il K."/>
            <person name="Hahn J.H."/>
            <person name="Sangsakoo G."/>
            <person name="Vanavichit A."/>
            <person name="de Mattos Luiz.A.T."/>
            <person name="Zimmer P.D."/>
            <person name="Malone G."/>
            <person name="Dellagostin O."/>
            <person name="de Oliveira A.C."/>
            <person name="Bevan M."/>
            <person name="Bancroft I."/>
            <person name="Minx P."/>
            <person name="Cordum H."/>
            <person name="Wilson R."/>
            <person name="Cheng Z."/>
            <person name="Jin W."/>
            <person name="Jiang J."/>
            <person name="Leong S.A."/>
            <person name="Iwama H."/>
            <person name="Gojobori T."/>
            <person name="Itoh T."/>
            <person name="Niimura Y."/>
            <person name="Fujii Y."/>
            <person name="Habara T."/>
            <person name="Sakai H."/>
            <person name="Sato Y."/>
            <person name="Wilson G."/>
            <person name="Kumar K."/>
            <person name="McCouch S."/>
            <person name="Juretic N."/>
            <person name="Hoen D."/>
            <person name="Wright S."/>
            <person name="Bruskiewich R."/>
            <person name="Bureau T."/>
            <person name="Miyao A."/>
            <person name="Hirochika H."/>
            <person name="Nishikawa T."/>
            <person name="Kadowaki K."/>
            <person name="Sugiura M."/>
            <person name="Burr B."/>
            <person name="Sasaki T."/>
        </authorList>
    </citation>
    <scope>NUCLEOTIDE SEQUENCE [LARGE SCALE GENOMIC DNA]</scope>
    <source>
        <strain evidence="13">cv. Nipponbare</strain>
    </source>
</reference>
<evidence type="ECO:0000259" key="11">
    <source>
        <dbReference type="Pfam" id="PF11789"/>
    </source>
</evidence>
<reference evidence="12 13" key="3">
    <citation type="journal article" date="2013" name="Rice">
        <title>Improvement of the Oryza sativa Nipponbare reference genome using next generation sequence and optical map data.</title>
        <authorList>
            <person name="Kawahara Y."/>
            <person name="de la Bastide M."/>
            <person name="Hamilton J.P."/>
            <person name="Kanamori H."/>
            <person name="McCombie W.R."/>
            <person name="Ouyang S."/>
            <person name="Schwartz D.C."/>
            <person name="Tanaka T."/>
            <person name="Wu J."/>
            <person name="Zhou S."/>
            <person name="Childs K.L."/>
            <person name="Davidson R.M."/>
            <person name="Lin H."/>
            <person name="Quesada-Ocampo L."/>
            <person name="Vaillancourt B."/>
            <person name="Sakai H."/>
            <person name="Lee S.S."/>
            <person name="Kim J."/>
            <person name="Numa H."/>
            <person name="Itoh T."/>
            <person name="Buell C.R."/>
            <person name="Matsumoto T."/>
        </authorList>
    </citation>
    <scope>NUCLEOTIDE SEQUENCE [LARGE SCALE GENOMIC DNA]</scope>
    <source>
        <strain evidence="13">cv. Nipponbare</strain>
    </source>
</reference>
<evidence type="ECO:0000256" key="4">
    <source>
        <dbReference type="ARBA" id="ARBA00022679"/>
    </source>
</evidence>
<keyword evidence="4" id="KW-0808">Transferase</keyword>
<keyword evidence="9" id="KW-0539">Nucleus</keyword>
<dbReference type="GO" id="GO:0008270">
    <property type="term" value="F:zinc ion binding"/>
    <property type="evidence" value="ECO:0007669"/>
    <property type="project" value="UniProtKB-KW"/>
</dbReference>
<dbReference type="CDD" id="cd16651">
    <property type="entry name" value="SPL-RING_NSE2"/>
    <property type="match status" value="1"/>
</dbReference>
<dbReference type="EMBL" id="AP014957">
    <property type="protein sequence ID" value="BAS72841.1"/>
    <property type="molecule type" value="Genomic_DNA"/>
</dbReference>
<dbReference type="Pfam" id="PF11789">
    <property type="entry name" value="zf-Nse"/>
    <property type="match status" value="1"/>
</dbReference>
<name>A0A0N7KD76_ORYSJ</name>
<feature type="domain" description="SP-RING-type" evidence="11">
    <location>
        <begin position="179"/>
        <end position="234"/>
    </location>
</feature>
<dbReference type="AlphaFoldDB" id="A0A0N7KD76"/>
<dbReference type="InterPro" id="IPR026846">
    <property type="entry name" value="Nse2(Mms21)"/>
</dbReference>
<dbReference type="SUPFAM" id="SSF57850">
    <property type="entry name" value="RING/U-box"/>
    <property type="match status" value="1"/>
</dbReference>
<evidence type="ECO:0000256" key="5">
    <source>
        <dbReference type="ARBA" id="ARBA00022723"/>
    </source>
</evidence>
<dbReference type="PANTHER" id="PTHR21330:SF1">
    <property type="entry name" value="E3 SUMO-PROTEIN LIGASE NSE2"/>
    <property type="match status" value="1"/>
</dbReference>
<keyword evidence="6" id="KW-0863">Zinc-finger</keyword>
<evidence type="ECO:0000256" key="2">
    <source>
        <dbReference type="ARBA" id="ARBA00004718"/>
    </source>
</evidence>
<organism evidence="12 13">
    <name type="scientific">Oryza sativa subsp. japonica</name>
    <name type="common">Rice</name>
    <dbReference type="NCBI Taxonomy" id="39947"/>
    <lineage>
        <taxon>Eukaryota</taxon>
        <taxon>Viridiplantae</taxon>
        <taxon>Streptophyta</taxon>
        <taxon>Embryophyta</taxon>
        <taxon>Tracheophyta</taxon>
        <taxon>Spermatophyta</taxon>
        <taxon>Magnoliopsida</taxon>
        <taxon>Liliopsida</taxon>
        <taxon>Poales</taxon>
        <taxon>Poaceae</taxon>
        <taxon>BOP clade</taxon>
        <taxon>Oryzoideae</taxon>
        <taxon>Oryzeae</taxon>
        <taxon>Oryzinae</taxon>
        <taxon>Oryza</taxon>
        <taxon>Oryza sativa</taxon>
    </lineage>
</organism>